<evidence type="ECO:0000256" key="3">
    <source>
        <dbReference type="ARBA" id="ARBA00044493"/>
    </source>
</evidence>
<reference evidence="6 7" key="1">
    <citation type="journal article" name="Sci. Rep.">
        <title>Telomere-to-telomere assembled and centromere annotated genomes of the two main subspecies of the button mushroom Agaricus bisporus reveal especially polymorphic chromosome ends.</title>
        <authorList>
            <person name="Sonnenberg A.S.M."/>
            <person name="Sedaghat-Telgerd N."/>
            <person name="Lavrijssen B."/>
            <person name="Ohm R.A."/>
            <person name="Hendrickx P.M."/>
            <person name="Scholtmeijer K."/>
            <person name="Baars J.J.P."/>
            <person name="van Peer A."/>
        </authorList>
    </citation>
    <scope>NUCLEOTIDE SEQUENCE [LARGE SCALE GENOMIC DNA]</scope>
    <source>
        <strain evidence="6 7">H119_p4</strain>
    </source>
</reference>
<evidence type="ECO:0000256" key="1">
    <source>
        <dbReference type="ARBA" id="ARBA00006192"/>
    </source>
</evidence>
<dbReference type="Pfam" id="PF13041">
    <property type="entry name" value="PPR_2"/>
    <property type="match status" value="2"/>
</dbReference>
<evidence type="ECO:0000256" key="2">
    <source>
        <dbReference type="ARBA" id="ARBA00022737"/>
    </source>
</evidence>
<dbReference type="InterPro" id="IPR002885">
    <property type="entry name" value="PPR_rpt"/>
</dbReference>
<gene>
    <name evidence="6" type="ORF">Agabi119p4_761</name>
</gene>
<protein>
    <recommendedName>
        <fullName evidence="8">Pentacotripeptide-repeat region of PRORP domain-containing protein</fullName>
    </recommendedName>
</protein>
<name>A0A8H7FBE4_AGABI</name>
<comment type="function">
    <text evidence="3">Regulates mitochondrial small subunit maturation by controlling 15S rRNA 5'-end processing. Localizes to the 5' precursor of the 15S rRNA in a position that is subsequently occupied by mS47 in the mature yeast mtSSU. Uses structure and sequence-specific RNA recognition, binding to a single-stranded region of the precursor and specifically recognizing bases -6 to -1. The exchange of Ccm1 for mS47 is coupled to the irreversible removal of precursor rRNA that is accompanied by conformational changes of the mitoribosomal proteins uS5m and mS26. These conformational changes signal completion of 5'-end rRNA processing through protection of the mature 5'-end of the 15S rRNA and stabilization of mS47. The removal of the 5' precursor together with the dissociation of Ccm1 may be catalyzed by the 5'-3' exoribonuclease Pet127. Involved in the specific removal of group I introns in mitochondrial encoded transcripts.</text>
</comment>
<comment type="subunit">
    <text evidence="4">Binds to mitochondrial small subunit 15S rRNA.</text>
</comment>
<evidence type="ECO:0000313" key="7">
    <source>
        <dbReference type="Proteomes" id="UP000629468"/>
    </source>
</evidence>
<dbReference type="PANTHER" id="PTHR47447">
    <property type="entry name" value="OS03G0856100 PROTEIN"/>
    <property type="match status" value="1"/>
</dbReference>
<organism evidence="6 7">
    <name type="scientific">Agaricus bisporus var. burnettii</name>
    <dbReference type="NCBI Taxonomy" id="192524"/>
    <lineage>
        <taxon>Eukaryota</taxon>
        <taxon>Fungi</taxon>
        <taxon>Dikarya</taxon>
        <taxon>Basidiomycota</taxon>
        <taxon>Agaricomycotina</taxon>
        <taxon>Agaricomycetes</taxon>
        <taxon>Agaricomycetidae</taxon>
        <taxon>Agaricales</taxon>
        <taxon>Agaricineae</taxon>
        <taxon>Agaricaceae</taxon>
        <taxon>Agaricus</taxon>
    </lineage>
</organism>
<comment type="similarity">
    <text evidence="1">Belongs to the CCM1 family.</text>
</comment>
<evidence type="ECO:0000256" key="5">
    <source>
        <dbReference type="PROSITE-ProRule" id="PRU00708"/>
    </source>
</evidence>
<comment type="caution">
    <text evidence="6">The sequence shown here is derived from an EMBL/GenBank/DDBJ whole genome shotgun (WGS) entry which is preliminary data.</text>
</comment>
<dbReference type="Gene3D" id="1.25.40.10">
    <property type="entry name" value="Tetratricopeptide repeat domain"/>
    <property type="match status" value="2"/>
</dbReference>
<dbReference type="Pfam" id="PF13812">
    <property type="entry name" value="PPR_3"/>
    <property type="match status" value="1"/>
</dbReference>
<proteinExistence type="inferred from homology"/>
<dbReference type="Proteomes" id="UP000629468">
    <property type="component" value="Unassembled WGS sequence"/>
</dbReference>
<sequence>MLRHASATARPAVLFNFFSPLLTFSARTYSAQSQSQPESHTPPFPLQAPSTSSLFAKLRTNLQSSTSSSPSSTHELPPKQLKRYNSIIQGIRSSLGSNATIVLERWKQLDDLKLIHLLAPRQLVPLSELMTLSFLSPGSLLTSGSGLKADLQNNPSLLQLIENIALLAARCESFNALNALMRYYIKERDSRAILNLYSKFLNLVGDKDLGMGRDPEGEAAVEESVNEEEKDLLATDTKQNMVEVSASAGQMHFVLAAITAHAVTDSFKRALDVYLSTTVELQIPTAVAYLKVPLHNQPNLLNRVKQYISKLQVAKLVSQPALFSQRVSEMGNRRASSELETLYSSIINGLSENGYLAMDPSSVNSTRTIAMTPIAWNALLGAFLKSERKDLAGTLWDDLTRLGHPPGVSMWTTLLDWHGRLGALQEAIETWDMMLDQGVKPDTLAYRGIISALFRGRRPNRALEFFREYQTFSVDTSDPHHLSLYNTVLHGLCGADRATEAEDICATMQQRGPKPDMVSFNTFVSYYGRRGKFQGIAATLRTMKVAGFDGDVFTYTTILSALLKAGKADAADLVLALMDKQGIKRNVALYTTLIDHQLREGAKANFDAAMKMLKWMEESRDNQPNEVTYTRLKKVSSEGSRVGEFRLVCQRITYS</sequence>
<dbReference type="PROSITE" id="PS51375">
    <property type="entry name" value="PPR"/>
    <property type="match status" value="4"/>
</dbReference>
<keyword evidence="2" id="KW-0677">Repeat</keyword>
<feature type="repeat" description="PPR" evidence="5">
    <location>
        <begin position="551"/>
        <end position="585"/>
    </location>
</feature>
<dbReference type="PANTHER" id="PTHR47447:SF17">
    <property type="entry name" value="OS12G0638900 PROTEIN"/>
    <property type="match status" value="1"/>
</dbReference>
<evidence type="ECO:0000313" key="6">
    <source>
        <dbReference type="EMBL" id="KAF7784596.1"/>
    </source>
</evidence>
<dbReference type="EMBL" id="JABXXO010000001">
    <property type="protein sequence ID" value="KAF7784596.1"/>
    <property type="molecule type" value="Genomic_DNA"/>
</dbReference>
<feature type="repeat" description="PPR" evidence="5">
    <location>
        <begin position="407"/>
        <end position="441"/>
    </location>
</feature>
<dbReference type="InterPro" id="IPR011990">
    <property type="entry name" value="TPR-like_helical_dom_sf"/>
</dbReference>
<dbReference type="NCBIfam" id="TIGR00756">
    <property type="entry name" value="PPR"/>
    <property type="match status" value="3"/>
</dbReference>
<dbReference type="Pfam" id="PF01535">
    <property type="entry name" value="PPR"/>
    <property type="match status" value="1"/>
</dbReference>
<feature type="repeat" description="PPR" evidence="5">
    <location>
        <begin position="481"/>
        <end position="515"/>
    </location>
</feature>
<evidence type="ECO:0008006" key="8">
    <source>
        <dbReference type="Google" id="ProtNLM"/>
    </source>
</evidence>
<dbReference type="AlphaFoldDB" id="A0A8H7FBE4"/>
<accession>A0A8H7FBE4</accession>
<feature type="repeat" description="PPR" evidence="5">
    <location>
        <begin position="372"/>
        <end position="406"/>
    </location>
</feature>
<evidence type="ECO:0000256" key="4">
    <source>
        <dbReference type="ARBA" id="ARBA00044511"/>
    </source>
</evidence>